<comment type="caution">
    <text evidence="1">The sequence shown here is derived from an EMBL/GenBank/DDBJ whole genome shotgun (WGS) entry which is preliminary data.</text>
</comment>
<dbReference type="OrthoDB" id="60822at2759"/>
<sequence length="73" mass="7730">MADAIEAAFTGVVVEGNLEGDGRPGSFEISTDDGIRIFSKLDSKLDPNEDDVLMRIANRAQLGQGGKVDDMCG</sequence>
<evidence type="ECO:0000313" key="2">
    <source>
        <dbReference type="Proteomes" id="UP000075714"/>
    </source>
</evidence>
<organism evidence="1 2">
    <name type="scientific">Gonium pectorale</name>
    <name type="common">Green alga</name>
    <dbReference type="NCBI Taxonomy" id="33097"/>
    <lineage>
        <taxon>Eukaryota</taxon>
        <taxon>Viridiplantae</taxon>
        <taxon>Chlorophyta</taxon>
        <taxon>core chlorophytes</taxon>
        <taxon>Chlorophyceae</taxon>
        <taxon>CS clade</taxon>
        <taxon>Chlamydomonadales</taxon>
        <taxon>Volvocaceae</taxon>
        <taxon>Gonium</taxon>
    </lineage>
</organism>
<dbReference type="EMBL" id="LSYV01000008">
    <property type="protein sequence ID" value="KXZ53459.1"/>
    <property type="molecule type" value="Genomic_DNA"/>
</dbReference>
<name>A0A150GUE7_GONPE</name>
<accession>A0A150GUE7</accession>
<reference evidence="2" key="1">
    <citation type="journal article" date="2016" name="Nat. Commun.">
        <title>The Gonium pectorale genome demonstrates co-option of cell cycle regulation during the evolution of multicellularity.</title>
        <authorList>
            <person name="Hanschen E.R."/>
            <person name="Marriage T.N."/>
            <person name="Ferris P.J."/>
            <person name="Hamaji T."/>
            <person name="Toyoda A."/>
            <person name="Fujiyama A."/>
            <person name="Neme R."/>
            <person name="Noguchi H."/>
            <person name="Minakuchi Y."/>
            <person name="Suzuki M."/>
            <person name="Kawai-Toyooka H."/>
            <person name="Smith D.R."/>
            <person name="Sparks H."/>
            <person name="Anderson J."/>
            <person name="Bakaric R."/>
            <person name="Luria V."/>
            <person name="Karger A."/>
            <person name="Kirschner M.W."/>
            <person name="Durand P.M."/>
            <person name="Michod R.E."/>
            <person name="Nozaki H."/>
            <person name="Olson B.J."/>
        </authorList>
    </citation>
    <scope>NUCLEOTIDE SEQUENCE [LARGE SCALE GENOMIC DNA]</scope>
    <source>
        <strain evidence="2">NIES-2863</strain>
    </source>
</reference>
<evidence type="ECO:0000313" key="1">
    <source>
        <dbReference type="EMBL" id="KXZ53459.1"/>
    </source>
</evidence>
<protein>
    <submittedName>
        <fullName evidence="1">Uncharacterized protein</fullName>
    </submittedName>
</protein>
<dbReference type="Gene3D" id="3.40.30.10">
    <property type="entry name" value="Glutaredoxin"/>
    <property type="match status" value="1"/>
</dbReference>
<proteinExistence type="predicted"/>
<dbReference type="Proteomes" id="UP000075714">
    <property type="component" value="Unassembled WGS sequence"/>
</dbReference>
<keyword evidence="2" id="KW-1185">Reference proteome</keyword>
<dbReference type="AlphaFoldDB" id="A0A150GUE7"/>
<gene>
    <name evidence="1" type="ORF">GPECTOR_7g909</name>
</gene>